<dbReference type="AlphaFoldDB" id="A0AAV6KZG3"/>
<dbReference type="Proteomes" id="UP000823749">
    <property type="component" value="Chromosome 3"/>
</dbReference>
<sequence length="321" mass="37574">MHLPTMRVTIENILKPPVKKQKKKQKQVSEIEDAKDLARLLTLYTIGTLFFPTTGPNLNWSYLKLVEDLENNANYNWSAFITNYLVNELQESNDCWWLHHCTPAQQTFPRFMKWKMNELAAKLLEAPLSSLPEGMSLLKDKKNEVRKMFLDDKLLELIQKELVYRYLVFPINSSGGNKEQDNDPYHWTVLVYDIEDGQWRHYNSIRPTGKNADAYLTDARLMKSYVEGFVKKNHTPTFMLSSQNETIFEKQKFDAPIISPASLQQRPRTVDCGIIVCYIIDKLAQGDRIPESLTTNEIRQYRVLLLQRFLHDKPRTWTEAL</sequence>
<evidence type="ECO:0000313" key="5">
    <source>
        <dbReference type="EMBL" id="KAG5557424.1"/>
    </source>
</evidence>
<name>A0AAV6KZG3_9ERIC</name>
<dbReference type="EMBL" id="JACTNZ010000003">
    <property type="protein sequence ID" value="KAG5557424.1"/>
    <property type="molecule type" value="Genomic_DNA"/>
</dbReference>
<comment type="caution">
    <text evidence="5">The sequence shown here is derived from an EMBL/GenBank/DDBJ whole genome shotgun (WGS) entry which is preliminary data.</text>
</comment>
<dbReference type="GO" id="GO:0006508">
    <property type="term" value="P:proteolysis"/>
    <property type="evidence" value="ECO:0007669"/>
    <property type="project" value="UniProtKB-KW"/>
</dbReference>
<keyword evidence="2" id="KW-0645">Protease</keyword>
<evidence type="ECO:0000256" key="2">
    <source>
        <dbReference type="ARBA" id="ARBA00022670"/>
    </source>
</evidence>
<evidence type="ECO:0000313" key="6">
    <source>
        <dbReference type="Proteomes" id="UP000823749"/>
    </source>
</evidence>
<dbReference type="SUPFAM" id="SSF54001">
    <property type="entry name" value="Cysteine proteinases"/>
    <property type="match status" value="1"/>
</dbReference>
<dbReference type="GO" id="GO:0008234">
    <property type="term" value="F:cysteine-type peptidase activity"/>
    <property type="evidence" value="ECO:0007669"/>
    <property type="project" value="InterPro"/>
</dbReference>
<evidence type="ECO:0000256" key="3">
    <source>
        <dbReference type="ARBA" id="ARBA00022801"/>
    </source>
</evidence>
<accession>A0AAV6KZG3</accession>
<dbReference type="Pfam" id="PF02902">
    <property type="entry name" value="Peptidase_C48"/>
    <property type="match status" value="1"/>
</dbReference>
<organism evidence="5 6">
    <name type="scientific">Rhododendron griersonianum</name>
    <dbReference type="NCBI Taxonomy" id="479676"/>
    <lineage>
        <taxon>Eukaryota</taxon>
        <taxon>Viridiplantae</taxon>
        <taxon>Streptophyta</taxon>
        <taxon>Embryophyta</taxon>
        <taxon>Tracheophyta</taxon>
        <taxon>Spermatophyta</taxon>
        <taxon>Magnoliopsida</taxon>
        <taxon>eudicotyledons</taxon>
        <taxon>Gunneridae</taxon>
        <taxon>Pentapetalae</taxon>
        <taxon>asterids</taxon>
        <taxon>Ericales</taxon>
        <taxon>Ericaceae</taxon>
        <taxon>Ericoideae</taxon>
        <taxon>Rhodoreae</taxon>
        <taxon>Rhododendron</taxon>
    </lineage>
</organism>
<evidence type="ECO:0000256" key="1">
    <source>
        <dbReference type="ARBA" id="ARBA00005234"/>
    </source>
</evidence>
<feature type="domain" description="Ubiquitin-like protease family profile" evidence="4">
    <location>
        <begin position="27"/>
        <end position="283"/>
    </location>
</feature>
<dbReference type="InterPro" id="IPR003653">
    <property type="entry name" value="Peptidase_C48_C"/>
</dbReference>
<protein>
    <recommendedName>
        <fullName evidence="4">Ubiquitin-like protease family profile domain-containing protein</fullName>
    </recommendedName>
</protein>
<dbReference type="PROSITE" id="PS50600">
    <property type="entry name" value="ULP_PROTEASE"/>
    <property type="match status" value="1"/>
</dbReference>
<reference evidence="5" key="1">
    <citation type="submission" date="2020-08" db="EMBL/GenBank/DDBJ databases">
        <title>Plant Genome Project.</title>
        <authorList>
            <person name="Zhang R.-G."/>
        </authorList>
    </citation>
    <scope>NUCLEOTIDE SEQUENCE</scope>
    <source>
        <strain evidence="5">WSP0</strain>
        <tissue evidence="5">Leaf</tissue>
    </source>
</reference>
<gene>
    <name evidence="5" type="ORF">RHGRI_007612</name>
</gene>
<evidence type="ECO:0000259" key="4">
    <source>
        <dbReference type="PROSITE" id="PS50600"/>
    </source>
</evidence>
<proteinExistence type="inferred from homology"/>
<keyword evidence="3" id="KW-0378">Hydrolase</keyword>
<dbReference type="InterPro" id="IPR038765">
    <property type="entry name" value="Papain-like_cys_pep_sf"/>
</dbReference>
<keyword evidence="6" id="KW-1185">Reference proteome</keyword>
<comment type="similarity">
    <text evidence="1">Belongs to the peptidase C48 family.</text>
</comment>
<dbReference type="Gene3D" id="3.40.395.10">
    <property type="entry name" value="Adenoviral Proteinase, Chain A"/>
    <property type="match status" value="1"/>
</dbReference>